<proteinExistence type="predicted"/>
<accession>A0A6A3JIJ7</accession>
<gene>
    <name evidence="3" type="ORF">PR001_g20309</name>
    <name evidence="2" type="ORF">PR002_g20863</name>
</gene>
<feature type="compositionally biased region" description="Basic and acidic residues" evidence="1">
    <location>
        <begin position="89"/>
        <end position="101"/>
    </location>
</feature>
<dbReference type="Proteomes" id="UP000435112">
    <property type="component" value="Unassembled WGS sequence"/>
</dbReference>
<sequence>MKMTSKVETMSLQSSPTEVLWRNVPFAPCVAIFFNRAMHGAQKLEHRTLVRSGYAHALLDATPTTHGLLAALAGGSSIQDPEQQPQQIEQHRNPSRHEQRPGKHPRRASGPSGELKEADEQIIAISRQRTTYHQRLLLIGHI</sequence>
<feature type="compositionally biased region" description="Low complexity" evidence="1">
    <location>
        <begin position="76"/>
        <end position="88"/>
    </location>
</feature>
<dbReference type="AlphaFoldDB" id="A0A6A3JIJ7"/>
<evidence type="ECO:0000313" key="4">
    <source>
        <dbReference type="Proteomes" id="UP000429607"/>
    </source>
</evidence>
<name>A0A6A3JIJ7_9STRA</name>
<evidence type="ECO:0000256" key="1">
    <source>
        <dbReference type="SAM" id="MobiDB-lite"/>
    </source>
</evidence>
<organism evidence="3 4">
    <name type="scientific">Phytophthora rubi</name>
    <dbReference type="NCBI Taxonomy" id="129364"/>
    <lineage>
        <taxon>Eukaryota</taxon>
        <taxon>Sar</taxon>
        <taxon>Stramenopiles</taxon>
        <taxon>Oomycota</taxon>
        <taxon>Peronosporomycetes</taxon>
        <taxon>Peronosporales</taxon>
        <taxon>Peronosporaceae</taxon>
        <taxon>Phytophthora</taxon>
    </lineage>
</organism>
<comment type="caution">
    <text evidence="3">The sequence shown here is derived from an EMBL/GenBank/DDBJ whole genome shotgun (WGS) entry which is preliminary data.</text>
</comment>
<feature type="region of interest" description="Disordered" evidence="1">
    <location>
        <begin position="70"/>
        <end position="116"/>
    </location>
</feature>
<protein>
    <submittedName>
        <fullName evidence="3">Uncharacterized protein</fullName>
    </submittedName>
</protein>
<evidence type="ECO:0000313" key="5">
    <source>
        <dbReference type="Proteomes" id="UP000435112"/>
    </source>
</evidence>
<reference evidence="4 5" key="1">
    <citation type="submission" date="2018-09" db="EMBL/GenBank/DDBJ databases">
        <title>Genomic investigation of the strawberry pathogen Phytophthora fragariae indicates pathogenicity is determined by transcriptional variation in three key races.</title>
        <authorList>
            <person name="Adams T.M."/>
            <person name="Armitage A.D."/>
            <person name="Sobczyk M.K."/>
            <person name="Bates H.J."/>
            <person name="Dunwell J.M."/>
            <person name="Nellist C.F."/>
            <person name="Harrison R.J."/>
        </authorList>
    </citation>
    <scope>NUCLEOTIDE SEQUENCE [LARGE SCALE GENOMIC DNA]</scope>
    <source>
        <strain evidence="3 4">SCRP249</strain>
        <strain evidence="2 5">SCRP324</strain>
    </source>
</reference>
<dbReference type="EMBL" id="QXFV01001987">
    <property type="protein sequence ID" value="KAE8994750.1"/>
    <property type="molecule type" value="Genomic_DNA"/>
</dbReference>
<dbReference type="Proteomes" id="UP000429607">
    <property type="component" value="Unassembled WGS sequence"/>
</dbReference>
<dbReference type="EMBL" id="QXFU01002038">
    <property type="protein sequence ID" value="KAE8991402.1"/>
    <property type="molecule type" value="Genomic_DNA"/>
</dbReference>
<evidence type="ECO:0000313" key="3">
    <source>
        <dbReference type="EMBL" id="KAE8994750.1"/>
    </source>
</evidence>
<evidence type="ECO:0000313" key="2">
    <source>
        <dbReference type="EMBL" id="KAE8991402.1"/>
    </source>
</evidence>